<dbReference type="OrthoDB" id="275901at2"/>
<reference evidence="2" key="1">
    <citation type="submission" date="2017-11" db="EMBL/GenBank/DDBJ databases">
        <authorList>
            <person name="Zhu W."/>
        </authorList>
    </citation>
    <scope>NUCLEOTIDE SEQUENCE [LARGE SCALE GENOMIC DNA]</scope>
    <source>
        <strain evidence="2">CAU 1183</strain>
    </source>
</reference>
<evidence type="ECO:0000313" key="1">
    <source>
        <dbReference type="EMBL" id="RDW19641.1"/>
    </source>
</evidence>
<dbReference type="SUPFAM" id="SSF55729">
    <property type="entry name" value="Acyl-CoA N-acyltransferases (Nat)"/>
    <property type="match status" value="1"/>
</dbReference>
<sequence length="39" mass="4581">MSKKYRNKGYTTQAVEGLVKYLFENTDVQQLNAVFFHVI</sequence>
<proteinExistence type="predicted"/>
<accession>A0A3D8PWE7</accession>
<dbReference type="InterPro" id="IPR016181">
    <property type="entry name" value="Acyl_CoA_acyltransferase"/>
</dbReference>
<organism evidence="1 2">
    <name type="scientific">Oceanobacillus arenosus</name>
    <dbReference type="NCBI Taxonomy" id="1229153"/>
    <lineage>
        <taxon>Bacteria</taxon>
        <taxon>Bacillati</taxon>
        <taxon>Bacillota</taxon>
        <taxon>Bacilli</taxon>
        <taxon>Bacillales</taxon>
        <taxon>Bacillaceae</taxon>
        <taxon>Oceanobacillus</taxon>
    </lineage>
</organism>
<keyword evidence="2" id="KW-1185">Reference proteome</keyword>
<dbReference type="RefSeq" id="WP_115772716.1">
    <property type="nucleotide sequence ID" value="NZ_PIOC01000012.1"/>
</dbReference>
<dbReference type="Gene3D" id="3.40.630.30">
    <property type="match status" value="1"/>
</dbReference>
<name>A0A3D8PWE7_9BACI</name>
<evidence type="ECO:0000313" key="2">
    <source>
        <dbReference type="Proteomes" id="UP000257143"/>
    </source>
</evidence>
<dbReference type="Proteomes" id="UP000257143">
    <property type="component" value="Unassembled WGS sequence"/>
</dbReference>
<comment type="caution">
    <text evidence="1">The sequence shown here is derived from an EMBL/GenBank/DDBJ whole genome shotgun (WGS) entry which is preliminary data.</text>
</comment>
<protein>
    <submittedName>
        <fullName evidence="1">Uncharacterized protein</fullName>
    </submittedName>
</protein>
<dbReference type="EMBL" id="PIOC01000012">
    <property type="protein sequence ID" value="RDW19641.1"/>
    <property type="molecule type" value="Genomic_DNA"/>
</dbReference>
<dbReference type="AlphaFoldDB" id="A0A3D8PWE7"/>
<gene>
    <name evidence="1" type="ORF">CWR48_07710</name>
</gene>